<dbReference type="OrthoDB" id="9806257at2"/>
<protein>
    <submittedName>
        <fullName evidence="3">FAD-dependent oxidoreductase</fullName>
    </submittedName>
</protein>
<sequence length="430" mass="45494">MSTNAAAPRAPKSPEHVVVAGAGMVGLSTAWFLQERGVRVTVVDRTGVAAGASWGNAGWISPALTLPLPEPAVLSYGLRAMVSPSSPVYVPFSTDRQLLRFLVGFARNCTPARWRAAMAVFARLNRDALGAYGVLGDGGTAGHGVVEEIRDADPFLAGFASEQDRKILVDELAHVVSSGGAVDYELLSGAEIRSLEPTLGDGVQSGVRMLGQRFVNPPAYVASLADSVVQRGADLVTGFEVADVVDLGAGGVDVVARTGERLRADAVVLATGTWLGDLARGYGVKRVVQAGRGYSFTVVPDEMPKNPIYFPVQRVACTPLGDRLRVAGMMEFRSPDAPLDPRRINAIVEAARPMFTGVDWTARREEWVGSRPCTTDGLPLVGATRSPRVHVAGGHGMWGIALGPLTGRMVADGLTGHDVPSYARHLDPLR</sequence>
<dbReference type="GO" id="GO:0005737">
    <property type="term" value="C:cytoplasm"/>
    <property type="evidence" value="ECO:0007669"/>
    <property type="project" value="TreeGrafter"/>
</dbReference>
<dbReference type="SUPFAM" id="SSF51971">
    <property type="entry name" value="Nucleotide-binding domain"/>
    <property type="match status" value="1"/>
</dbReference>
<keyword evidence="1" id="KW-0560">Oxidoreductase</keyword>
<name>A0A5C4MV00_9ACTN</name>
<dbReference type="EMBL" id="VDFR01000038">
    <property type="protein sequence ID" value="TNC48210.1"/>
    <property type="molecule type" value="Genomic_DNA"/>
</dbReference>
<evidence type="ECO:0000259" key="2">
    <source>
        <dbReference type="Pfam" id="PF01266"/>
    </source>
</evidence>
<dbReference type="Pfam" id="PF01266">
    <property type="entry name" value="DAO"/>
    <property type="match status" value="1"/>
</dbReference>
<dbReference type="PANTHER" id="PTHR13847">
    <property type="entry name" value="SARCOSINE DEHYDROGENASE-RELATED"/>
    <property type="match status" value="1"/>
</dbReference>
<evidence type="ECO:0000313" key="3">
    <source>
        <dbReference type="EMBL" id="TNC48210.1"/>
    </source>
</evidence>
<gene>
    <name evidence="4" type="ORF">FHE65_07490</name>
    <name evidence="3" type="ORF">FHE65_07610</name>
</gene>
<dbReference type="AlphaFoldDB" id="A0A5C4MV00"/>
<dbReference type="Gene3D" id="3.50.50.60">
    <property type="entry name" value="FAD/NAD(P)-binding domain"/>
    <property type="match status" value="2"/>
</dbReference>
<evidence type="ECO:0000256" key="1">
    <source>
        <dbReference type="ARBA" id="ARBA00023002"/>
    </source>
</evidence>
<accession>A0A5C4MV00</accession>
<dbReference type="EMBL" id="VDFR01000037">
    <property type="protein sequence ID" value="TNC48264.1"/>
    <property type="molecule type" value="Genomic_DNA"/>
</dbReference>
<dbReference type="GO" id="GO:0016491">
    <property type="term" value="F:oxidoreductase activity"/>
    <property type="evidence" value="ECO:0007669"/>
    <property type="project" value="UniProtKB-KW"/>
</dbReference>
<organism evidence="3 5">
    <name type="scientific">Mumia zhuanghuii</name>
    <dbReference type="NCBI Taxonomy" id="2585211"/>
    <lineage>
        <taxon>Bacteria</taxon>
        <taxon>Bacillati</taxon>
        <taxon>Actinomycetota</taxon>
        <taxon>Actinomycetes</taxon>
        <taxon>Propionibacteriales</taxon>
        <taxon>Nocardioidaceae</taxon>
        <taxon>Mumia</taxon>
    </lineage>
</organism>
<comment type="caution">
    <text evidence="3">The sequence shown here is derived from an EMBL/GenBank/DDBJ whole genome shotgun (WGS) entry which is preliminary data.</text>
</comment>
<dbReference type="InterPro" id="IPR006076">
    <property type="entry name" value="FAD-dep_OxRdtase"/>
</dbReference>
<evidence type="ECO:0000313" key="5">
    <source>
        <dbReference type="Proteomes" id="UP000306740"/>
    </source>
</evidence>
<dbReference type="Gene3D" id="3.30.9.10">
    <property type="entry name" value="D-Amino Acid Oxidase, subunit A, domain 2"/>
    <property type="match status" value="1"/>
</dbReference>
<dbReference type="Proteomes" id="UP000306740">
    <property type="component" value="Unassembled WGS sequence"/>
</dbReference>
<dbReference type="PANTHER" id="PTHR13847:SF289">
    <property type="entry name" value="GLYCINE OXIDASE"/>
    <property type="match status" value="1"/>
</dbReference>
<reference evidence="3 5" key="1">
    <citation type="submission" date="2019-05" db="EMBL/GenBank/DDBJ databases">
        <title>Mumia sp. nov., isolated from the intestinal contents of plateau pika (Ochotona curzoniae) in the Qinghai-Tibet plateau of China.</title>
        <authorList>
            <person name="Tian Z."/>
        </authorList>
    </citation>
    <scope>NUCLEOTIDE SEQUENCE [LARGE SCALE GENOMIC DNA]</scope>
    <source>
        <strain evidence="5">527</strain>
        <strain evidence="3">Z527</strain>
    </source>
</reference>
<evidence type="ECO:0000313" key="4">
    <source>
        <dbReference type="EMBL" id="TNC48264.1"/>
    </source>
</evidence>
<feature type="domain" description="FAD dependent oxidoreductase" evidence="2">
    <location>
        <begin position="16"/>
        <end position="412"/>
    </location>
</feature>
<proteinExistence type="predicted"/>
<dbReference type="SUPFAM" id="SSF54373">
    <property type="entry name" value="FAD-linked reductases, C-terminal domain"/>
    <property type="match status" value="1"/>
</dbReference>
<dbReference type="InterPro" id="IPR036188">
    <property type="entry name" value="FAD/NAD-bd_sf"/>
</dbReference>